<feature type="transmembrane region" description="Helical" evidence="6">
    <location>
        <begin position="67"/>
        <end position="91"/>
    </location>
</feature>
<keyword evidence="8" id="KW-1185">Reference proteome</keyword>
<feature type="transmembrane region" description="Helical" evidence="6">
    <location>
        <begin position="6"/>
        <end position="28"/>
    </location>
</feature>
<keyword evidence="4 6" id="KW-1133">Transmembrane helix</keyword>
<dbReference type="Proteomes" id="UP000436694">
    <property type="component" value="Unassembled WGS sequence"/>
</dbReference>
<evidence type="ECO:0000256" key="1">
    <source>
        <dbReference type="ARBA" id="ARBA00004651"/>
    </source>
</evidence>
<gene>
    <name evidence="7" type="ORF">GG681_03175</name>
</gene>
<evidence type="ECO:0000256" key="2">
    <source>
        <dbReference type="ARBA" id="ARBA00022475"/>
    </source>
</evidence>
<dbReference type="GO" id="GO:0015171">
    <property type="term" value="F:amino acid transmembrane transporter activity"/>
    <property type="evidence" value="ECO:0007669"/>
    <property type="project" value="TreeGrafter"/>
</dbReference>
<dbReference type="PANTHER" id="PTHR30086:SF20">
    <property type="entry name" value="ARGININE EXPORTER PROTEIN ARGO-RELATED"/>
    <property type="match status" value="1"/>
</dbReference>
<comment type="subcellular location">
    <subcellularLocation>
        <location evidence="1">Cell membrane</location>
        <topology evidence="1">Multi-pass membrane protein</topology>
    </subcellularLocation>
</comment>
<keyword evidence="3 6" id="KW-0812">Transmembrane</keyword>
<accession>A0A844AKH1</accession>
<evidence type="ECO:0000256" key="6">
    <source>
        <dbReference type="SAM" id="Phobius"/>
    </source>
</evidence>
<feature type="transmembrane region" description="Helical" evidence="6">
    <location>
        <begin position="146"/>
        <end position="166"/>
    </location>
</feature>
<name>A0A844AKH1_9RHOB</name>
<evidence type="ECO:0000313" key="8">
    <source>
        <dbReference type="Proteomes" id="UP000436694"/>
    </source>
</evidence>
<keyword evidence="5 6" id="KW-0472">Membrane</keyword>
<dbReference type="InterPro" id="IPR001123">
    <property type="entry name" value="LeuE-type"/>
</dbReference>
<feature type="transmembrane region" description="Helical" evidence="6">
    <location>
        <begin position="40"/>
        <end position="61"/>
    </location>
</feature>
<dbReference type="EMBL" id="WIXK01000001">
    <property type="protein sequence ID" value="MQY41629.1"/>
    <property type="molecule type" value="Genomic_DNA"/>
</dbReference>
<evidence type="ECO:0000256" key="3">
    <source>
        <dbReference type="ARBA" id="ARBA00022692"/>
    </source>
</evidence>
<dbReference type="Pfam" id="PF01810">
    <property type="entry name" value="LysE"/>
    <property type="match status" value="1"/>
</dbReference>
<dbReference type="RefSeq" id="WP_153544962.1">
    <property type="nucleotide sequence ID" value="NZ_WIXK01000001.1"/>
</dbReference>
<keyword evidence="2" id="KW-1003">Cell membrane</keyword>
<dbReference type="PANTHER" id="PTHR30086">
    <property type="entry name" value="ARGININE EXPORTER PROTEIN ARGO"/>
    <property type="match status" value="1"/>
</dbReference>
<evidence type="ECO:0000256" key="4">
    <source>
        <dbReference type="ARBA" id="ARBA00022989"/>
    </source>
</evidence>
<dbReference type="GO" id="GO:0005886">
    <property type="term" value="C:plasma membrane"/>
    <property type="evidence" value="ECO:0007669"/>
    <property type="project" value="UniProtKB-SubCell"/>
</dbReference>
<feature type="transmembrane region" description="Helical" evidence="6">
    <location>
        <begin position="112"/>
        <end position="134"/>
    </location>
</feature>
<reference evidence="7 8" key="1">
    <citation type="submission" date="2019-10" db="EMBL/GenBank/DDBJ databases">
        <title>Epibacterium sp. nov., isolated from seawater.</title>
        <authorList>
            <person name="Zhang X."/>
            <person name="Li N."/>
        </authorList>
    </citation>
    <scope>NUCLEOTIDE SEQUENCE [LARGE SCALE GENOMIC DNA]</scope>
    <source>
        <strain evidence="7 8">SM1969</strain>
    </source>
</reference>
<protein>
    <submittedName>
        <fullName evidence="7">LysE family translocator</fullName>
    </submittedName>
</protein>
<sequence length="198" mass="21289">MQLTHLLAFNLALLAAIASPGPALLVAIKTSLTAGRRAGIAIGLGLGLMAALWTLAALIGLEALFVLFPWAFTLVKTIGAIYLIYVAFGMWRHARAPLAPQNKPSSHAFRQGLLINALNPKAVLFAAAVLVVVFPKNMSLAESLIIVTNHLLVEWLFYLALAYAMSSRAVSQRYLRAKPYMDRSAAVVLGGLGLKLLR</sequence>
<comment type="caution">
    <text evidence="7">The sequence shown here is derived from an EMBL/GenBank/DDBJ whole genome shotgun (WGS) entry which is preliminary data.</text>
</comment>
<evidence type="ECO:0000313" key="7">
    <source>
        <dbReference type="EMBL" id="MQY41629.1"/>
    </source>
</evidence>
<dbReference type="AlphaFoldDB" id="A0A844AKH1"/>
<evidence type="ECO:0000256" key="5">
    <source>
        <dbReference type="ARBA" id="ARBA00023136"/>
    </source>
</evidence>
<proteinExistence type="predicted"/>
<organism evidence="7 8">
    <name type="scientific">Tritonibacter aquimaris</name>
    <dbReference type="NCBI Taxonomy" id="2663379"/>
    <lineage>
        <taxon>Bacteria</taxon>
        <taxon>Pseudomonadati</taxon>
        <taxon>Pseudomonadota</taxon>
        <taxon>Alphaproteobacteria</taxon>
        <taxon>Rhodobacterales</taxon>
        <taxon>Paracoccaceae</taxon>
        <taxon>Tritonibacter</taxon>
    </lineage>
</organism>